<dbReference type="AlphaFoldDB" id="A0A7G1HW16"/>
<dbReference type="RefSeq" id="WP_200755696.1">
    <property type="nucleotide sequence ID" value="NZ_AP023322.1"/>
</dbReference>
<accession>A0A7G1HW16</accession>
<keyword evidence="2" id="KW-1185">Reference proteome</keyword>
<proteinExistence type="predicted"/>
<evidence type="ECO:0008006" key="3">
    <source>
        <dbReference type="Google" id="ProtNLM"/>
    </source>
</evidence>
<name>A0A7G1HW16_9BACT</name>
<gene>
    <name evidence="1" type="ORF">Cop2CBH44_10840</name>
</gene>
<organism evidence="1 2">
    <name type="scientific">Coprobacter secundus subsp. similis</name>
    <dbReference type="NCBI Taxonomy" id="2751153"/>
    <lineage>
        <taxon>Bacteria</taxon>
        <taxon>Pseudomonadati</taxon>
        <taxon>Bacteroidota</taxon>
        <taxon>Bacteroidia</taxon>
        <taxon>Bacteroidales</taxon>
        <taxon>Barnesiellaceae</taxon>
        <taxon>Coprobacter</taxon>
    </lineage>
</organism>
<evidence type="ECO:0000313" key="2">
    <source>
        <dbReference type="Proteomes" id="UP000594042"/>
    </source>
</evidence>
<reference evidence="2" key="1">
    <citation type="submission" date="2020-07" db="EMBL/GenBank/DDBJ databases">
        <title>Complete genome sequencing of Coprobacter sp. strain 2CBH44.</title>
        <authorList>
            <person name="Sakamoto M."/>
            <person name="Murakami T."/>
            <person name="Mori H."/>
        </authorList>
    </citation>
    <scope>NUCLEOTIDE SEQUENCE [LARGE SCALE GENOMIC DNA]</scope>
    <source>
        <strain evidence="2">2CBH44</strain>
    </source>
</reference>
<dbReference type="KEGG" id="copr:Cop2CBH44_10840"/>
<protein>
    <recommendedName>
        <fullName evidence="3">Outer membrane protein beta-barrel domain-containing protein</fullName>
    </recommendedName>
</protein>
<evidence type="ECO:0000313" key="1">
    <source>
        <dbReference type="EMBL" id="BCI62731.1"/>
    </source>
</evidence>
<dbReference type="Proteomes" id="UP000594042">
    <property type="component" value="Chromosome"/>
</dbReference>
<dbReference type="EMBL" id="AP023322">
    <property type="protein sequence ID" value="BCI62731.1"/>
    <property type="molecule type" value="Genomic_DNA"/>
</dbReference>
<sequence>MKKDLYIICVLLLALFGPLELSAQEYGVNKGYKGSVELGFAAGAGTVGHNRGEFIHVSGYQFNKWLSVGVGVGIQVWQVTQQVTLPLFIDIESIFMEKTISPYINLRTGYCWGLSQDEMLPKDGVYFSPTVGFRWGISYKMALKLGVGYLMQSSDILQNYHTLNQFEEKIYFHSLIAKVAFEF</sequence>